<dbReference type="NCBIfam" id="TIGR03328">
    <property type="entry name" value="salvage_mtnB"/>
    <property type="match status" value="1"/>
</dbReference>
<keyword evidence="3 9" id="KW-0028">Amino-acid biosynthesis</keyword>
<keyword evidence="5 9" id="KW-0862">Zinc</keyword>
<dbReference type="AlphaFoldDB" id="A0A1W0X2R0"/>
<dbReference type="InterPro" id="IPR036409">
    <property type="entry name" value="Aldolase_II/adducin_N_sf"/>
</dbReference>
<keyword evidence="4 9" id="KW-0479">Metal-binding</keyword>
<comment type="pathway">
    <text evidence="9">Amino-acid biosynthesis; L-methionine biosynthesis via salvage pathway; L-methionine from S-methyl-5-thio-alpha-D-ribose 1-phosphate: step 2/6.</text>
</comment>
<keyword evidence="13" id="KW-1185">Reference proteome</keyword>
<dbReference type="Pfam" id="PF00596">
    <property type="entry name" value="Aldolase_II"/>
    <property type="match status" value="1"/>
</dbReference>
<keyword evidence="6 9" id="KW-0486">Methionine biosynthesis</keyword>
<gene>
    <name evidence="12" type="ORF">BV898_04255</name>
</gene>
<proteinExistence type="inferred from homology"/>
<reference evidence="13" key="1">
    <citation type="submission" date="2017-01" db="EMBL/GenBank/DDBJ databases">
        <title>Comparative genomics of anhydrobiosis in the tardigrade Hypsibius dujardini.</title>
        <authorList>
            <person name="Yoshida Y."/>
            <person name="Koutsovoulos G."/>
            <person name="Laetsch D."/>
            <person name="Stevens L."/>
            <person name="Kumar S."/>
            <person name="Horikawa D."/>
            <person name="Ishino K."/>
            <person name="Komine S."/>
            <person name="Tomita M."/>
            <person name="Blaxter M."/>
            <person name="Arakawa K."/>
        </authorList>
    </citation>
    <scope>NUCLEOTIDE SEQUENCE [LARGE SCALE GENOMIC DNA]</scope>
    <source>
        <strain evidence="13">Z151</strain>
    </source>
</reference>
<feature type="binding site" evidence="9">
    <location>
        <position position="217"/>
    </location>
    <ligand>
        <name>Zn(2+)</name>
        <dbReference type="ChEBI" id="CHEBI:29105"/>
    </ligand>
</feature>
<comment type="function">
    <text evidence="8">Catalyzes the dehydration of methylthioribulose-1-phosphate (MTRu-1-P) into 2,3-diketo-5-methylthiopentyl-1-phosphate (DK-MTP-1-P). Functions in the methionine salvage pathway, which plays a key role in cancer, apoptosis, microbial proliferation and inflammation. May inhibit the CASP1-related inflammatory response (pyroptosis), the CASP9-dependent apoptotic pathway and the cytochrome c-dependent and APAF1-mediated cell death.</text>
</comment>
<evidence type="ECO:0000256" key="1">
    <source>
        <dbReference type="ARBA" id="ARBA00006274"/>
    </source>
</evidence>
<feature type="domain" description="Class II aldolase/adducin N-terminal" evidence="11">
    <location>
        <begin position="47"/>
        <end position="244"/>
    </location>
</feature>
<feature type="active site" description="Proton donor/acceptor" evidence="9">
    <location>
        <position position="161"/>
    </location>
</feature>
<comment type="similarity">
    <text evidence="9">Belongs to the aldolase class II family. MtnB subfamily.</text>
</comment>
<dbReference type="GO" id="GO:0019509">
    <property type="term" value="P:L-methionine salvage from methylthioadenosine"/>
    <property type="evidence" value="ECO:0007669"/>
    <property type="project" value="UniProtKB-UniRule"/>
</dbReference>
<dbReference type="PANTHER" id="PTHR10640">
    <property type="entry name" value="METHYLTHIORIBULOSE-1-PHOSPHATE DEHYDRATASE"/>
    <property type="match status" value="1"/>
</dbReference>
<dbReference type="InterPro" id="IPR017714">
    <property type="entry name" value="MethylthioRu-1-P_deHdtase_MtnB"/>
</dbReference>
<organism evidence="12 13">
    <name type="scientific">Hypsibius exemplaris</name>
    <name type="common">Freshwater tardigrade</name>
    <dbReference type="NCBI Taxonomy" id="2072580"/>
    <lineage>
        <taxon>Eukaryota</taxon>
        <taxon>Metazoa</taxon>
        <taxon>Ecdysozoa</taxon>
        <taxon>Tardigrada</taxon>
        <taxon>Eutardigrada</taxon>
        <taxon>Parachela</taxon>
        <taxon>Hypsibioidea</taxon>
        <taxon>Hypsibiidae</taxon>
        <taxon>Hypsibius</taxon>
    </lineage>
</organism>
<dbReference type="InterPro" id="IPR027514">
    <property type="entry name" value="Salvage_MtnB_euk"/>
</dbReference>
<feature type="binding site" evidence="9">
    <location>
        <position position="139"/>
    </location>
    <ligand>
        <name>Zn(2+)</name>
        <dbReference type="ChEBI" id="CHEBI:29105"/>
    </ligand>
</feature>
<comment type="catalytic activity">
    <reaction evidence="9">
        <text>5-(methylsulfanyl)-D-ribulose 1-phosphate = 5-methylsulfanyl-2,3-dioxopentyl phosphate + H2O</text>
        <dbReference type="Rhea" id="RHEA:15549"/>
        <dbReference type="ChEBI" id="CHEBI:15377"/>
        <dbReference type="ChEBI" id="CHEBI:58548"/>
        <dbReference type="ChEBI" id="CHEBI:58828"/>
        <dbReference type="EC" id="4.2.1.109"/>
    </reaction>
</comment>
<dbReference type="EMBL" id="MTYJ01000021">
    <property type="protein sequence ID" value="OQV21680.1"/>
    <property type="molecule type" value="Genomic_DNA"/>
</dbReference>
<comment type="subcellular location">
    <subcellularLocation>
        <location evidence="9">Cytoplasm</location>
    </subcellularLocation>
</comment>
<evidence type="ECO:0000259" key="11">
    <source>
        <dbReference type="SMART" id="SM01007"/>
    </source>
</evidence>
<feature type="binding site" evidence="9">
    <location>
        <position position="119"/>
    </location>
    <ligand>
        <name>substrate</name>
    </ligand>
</feature>
<dbReference type="Proteomes" id="UP000192578">
    <property type="component" value="Unassembled WGS sequence"/>
</dbReference>
<dbReference type="EC" id="4.2.1.109" evidence="9"/>
<dbReference type="SMART" id="SM01007">
    <property type="entry name" value="Aldolase_II"/>
    <property type="match status" value="1"/>
</dbReference>
<evidence type="ECO:0000256" key="8">
    <source>
        <dbReference type="ARBA" id="ARBA00060021"/>
    </source>
</evidence>
<dbReference type="UniPathway" id="UPA00904">
    <property type="reaction ID" value="UER00875"/>
</dbReference>
<sequence>MSDFIVKGSDGPQQSCGECGGRGRASAASELATADLYGVQQNPHPRQVVPELCRLFYHLGWCTGTGGGVSVRHSDGLFYIAPSAVQKERIQPEDLFVQNLDGIDIELPPAHKKLRKSQCTPLFMLAYTLRNAGAVIHSHSKHSVYATLVYPGREFRVSNLEMIKGIRKDTTGKYHRYDEELVIPIIENTPEERDLEDRMRRAMLDYPDACAVLVRRHGLYIWGDTWQQAKAMCEALDYLCEVAVEMKRLQIDPIGTLTVPKDAYV</sequence>
<feature type="region of interest" description="Disordered" evidence="10">
    <location>
        <begin position="1"/>
        <end position="21"/>
    </location>
</feature>
<evidence type="ECO:0000256" key="5">
    <source>
        <dbReference type="ARBA" id="ARBA00022833"/>
    </source>
</evidence>
<evidence type="ECO:0000256" key="9">
    <source>
        <dbReference type="HAMAP-Rule" id="MF_03116"/>
    </source>
</evidence>
<dbReference type="InterPro" id="IPR001303">
    <property type="entry name" value="Aldolase_II/adducin_N"/>
</dbReference>
<dbReference type="SUPFAM" id="SSF53639">
    <property type="entry name" value="AraD/HMP-PK domain-like"/>
    <property type="match status" value="1"/>
</dbReference>
<protein>
    <recommendedName>
        <fullName evidence="9">Probable methylthioribulose-1-phosphate dehydratase</fullName>
        <shortName evidence="9">MTRu-1-P dehydratase</shortName>
        <ecNumber evidence="9">4.2.1.109</ecNumber>
    </recommendedName>
</protein>
<comment type="cofactor">
    <cofactor evidence="9">
        <name>Zn(2+)</name>
        <dbReference type="ChEBI" id="CHEBI:29105"/>
    </cofactor>
    <text evidence="9">Binds 1 zinc ion per subunit.</text>
</comment>
<name>A0A1W0X2R0_HYPEX</name>
<keyword evidence="7 9" id="KW-0456">Lyase</keyword>
<accession>A0A1W0X2R0</accession>
<evidence type="ECO:0000256" key="10">
    <source>
        <dbReference type="SAM" id="MobiDB-lite"/>
    </source>
</evidence>
<feature type="binding site" evidence="9">
    <location>
        <position position="137"/>
    </location>
    <ligand>
        <name>Zn(2+)</name>
        <dbReference type="ChEBI" id="CHEBI:29105"/>
    </ligand>
</feature>
<evidence type="ECO:0000256" key="7">
    <source>
        <dbReference type="ARBA" id="ARBA00023239"/>
    </source>
</evidence>
<evidence type="ECO:0000313" key="13">
    <source>
        <dbReference type="Proteomes" id="UP000192578"/>
    </source>
</evidence>
<evidence type="ECO:0000256" key="3">
    <source>
        <dbReference type="ARBA" id="ARBA00022605"/>
    </source>
</evidence>
<dbReference type="OrthoDB" id="191080at2759"/>
<evidence type="ECO:0000256" key="6">
    <source>
        <dbReference type="ARBA" id="ARBA00023167"/>
    </source>
</evidence>
<evidence type="ECO:0000256" key="2">
    <source>
        <dbReference type="ARBA" id="ARBA00022490"/>
    </source>
</evidence>
<evidence type="ECO:0000256" key="4">
    <source>
        <dbReference type="ARBA" id="ARBA00022723"/>
    </source>
</evidence>
<dbReference type="FunFam" id="3.40.225.10:FF:000003">
    <property type="entry name" value="Methylthioribulose-1-phosphate dehydratase"/>
    <property type="match status" value="1"/>
</dbReference>
<dbReference type="GO" id="GO:0046570">
    <property type="term" value="F:methylthioribulose 1-phosphate dehydratase activity"/>
    <property type="evidence" value="ECO:0007669"/>
    <property type="project" value="UniProtKB-UniRule"/>
</dbReference>
<evidence type="ECO:0000313" key="12">
    <source>
        <dbReference type="EMBL" id="OQV21680.1"/>
    </source>
</evidence>
<dbReference type="GO" id="GO:0005737">
    <property type="term" value="C:cytoplasm"/>
    <property type="evidence" value="ECO:0007669"/>
    <property type="project" value="UniProtKB-SubCell"/>
</dbReference>
<keyword evidence="2 9" id="KW-0963">Cytoplasm</keyword>
<dbReference type="PANTHER" id="PTHR10640:SF7">
    <property type="entry name" value="METHYLTHIORIBULOSE-1-PHOSPHATE DEHYDRATASE"/>
    <property type="match status" value="1"/>
</dbReference>
<dbReference type="Gene3D" id="3.40.225.10">
    <property type="entry name" value="Class II aldolase/adducin N-terminal domain"/>
    <property type="match status" value="1"/>
</dbReference>
<dbReference type="GO" id="GO:0008270">
    <property type="term" value="F:zinc ion binding"/>
    <property type="evidence" value="ECO:0007669"/>
    <property type="project" value="UniProtKB-UniRule"/>
</dbReference>
<comment type="similarity">
    <text evidence="1">Belongs to the aldolase class II family. Adducin subfamily.</text>
</comment>
<comment type="caution">
    <text evidence="12">The sequence shown here is derived from an EMBL/GenBank/DDBJ whole genome shotgun (WGS) entry which is preliminary data.</text>
</comment>
<dbReference type="HAMAP" id="MF_03116">
    <property type="entry name" value="Salvage_MtnB_euk"/>
    <property type="match status" value="1"/>
</dbReference>